<evidence type="ECO:0000256" key="1">
    <source>
        <dbReference type="ARBA" id="ARBA00004651"/>
    </source>
</evidence>
<keyword evidence="6 7" id="KW-0472">Membrane</keyword>
<keyword evidence="3" id="KW-1003">Cell membrane</keyword>
<protein>
    <submittedName>
        <fullName evidence="9">MMPL family transporter</fullName>
    </submittedName>
</protein>
<dbReference type="SUPFAM" id="SSF82866">
    <property type="entry name" value="Multidrug efflux transporter AcrB transmembrane domain"/>
    <property type="match status" value="1"/>
</dbReference>
<evidence type="ECO:0000313" key="9">
    <source>
        <dbReference type="EMBL" id="MFL2030331.1"/>
    </source>
</evidence>
<comment type="caution">
    <text evidence="9">The sequence shown here is derived from an EMBL/GenBank/DDBJ whole genome shotgun (WGS) entry which is preliminary data.</text>
</comment>
<sequence>MKKEVDAAKTIEPQLSKMLTLLDSLQSTKTDISALQTKVSALESTQATLKTDLQQIGERDSAAATADKSVIAAAQTIVDDSTATTASKTQAQAIIKTANASLTNNLAANGDTLTQLQQQASQTQLPDLSGLTTLADQLPSDSEISSLKSQLSGMQTMLDNADSLLDQTSNLASAASGLSDLQNQMATLTQSLAQLQTAANQASSVATQLNAGVNGSGVNTTDQNTINATIDQSQMLSQINQLAAGLQQYTGGVDSAASGAAQLNANSAALTSGTKQLAGGLGTLNNQVPTLTSGISQLNSGATQLASGANQLNAKAPQLTAGLIQVDNGQRTMYTTLQGLVSQMQTLHNGLVDASGGLTKIGKGVTSADKYLTGLQGSAAAKNFYIPANVLHGKTFNAAIKSYMSANKHTIKMTIVLDSNPSSAKSMARIDSLQSEVQNELKGTPLSGARVAISGQTASISDTHHIASSDFLRTAAIMLIGILLALMVITRSILQPFYILGTLLLAYVTSLSLTRWFSSAILGQNMLTWNTPFFSFVMLVALGVDYSIFLMMKYREFGLTDGTPSKRIIAASGVIGAVVISAAIILSGTFAALIPSGVLTLIQVAMAVIIGLVILVIILPVVISAAIRLTYRLFVKSC</sequence>
<evidence type="ECO:0000256" key="7">
    <source>
        <dbReference type="SAM" id="Phobius"/>
    </source>
</evidence>
<gene>
    <name evidence="9" type="ORF">ACEN34_12015</name>
</gene>
<feature type="domain" description="Membrane transport protein MMPL" evidence="8">
    <location>
        <begin position="348"/>
        <end position="619"/>
    </location>
</feature>
<feature type="transmembrane region" description="Helical" evidence="7">
    <location>
        <begin position="471"/>
        <end position="490"/>
    </location>
</feature>
<dbReference type="Proteomes" id="UP001625389">
    <property type="component" value="Unassembled WGS sequence"/>
</dbReference>
<evidence type="ECO:0000256" key="3">
    <source>
        <dbReference type="ARBA" id="ARBA00022475"/>
    </source>
</evidence>
<evidence type="ECO:0000256" key="6">
    <source>
        <dbReference type="ARBA" id="ARBA00023136"/>
    </source>
</evidence>
<evidence type="ECO:0000313" key="10">
    <source>
        <dbReference type="Proteomes" id="UP001625389"/>
    </source>
</evidence>
<keyword evidence="5 7" id="KW-1133">Transmembrane helix</keyword>
<evidence type="ECO:0000259" key="8">
    <source>
        <dbReference type="Pfam" id="PF03176"/>
    </source>
</evidence>
<proteinExistence type="inferred from homology"/>
<dbReference type="InterPro" id="IPR050545">
    <property type="entry name" value="Mycobact_MmpL"/>
</dbReference>
<accession>A0ABW8UEQ6</accession>
<feature type="transmembrane region" description="Helical" evidence="7">
    <location>
        <begin position="600"/>
        <end position="627"/>
    </location>
</feature>
<comment type="similarity">
    <text evidence="2">Belongs to the resistance-nodulation-cell division (RND) (TC 2.A.6) family. MmpL subfamily.</text>
</comment>
<reference evidence="9 10" key="1">
    <citation type="submission" date="2024-08" db="EMBL/GenBank/DDBJ databases">
        <authorList>
            <person name="Arias E."/>
        </authorList>
    </citation>
    <scope>NUCLEOTIDE SEQUENCE [LARGE SCALE GENOMIC DNA]</scope>
    <source>
        <strain evidence="9 10">FAM 25317</strain>
    </source>
</reference>
<keyword evidence="10" id="KW-1185">Reference proteome</keyword>
<comment type="subcellular location">
    <subcellularLocation>
        <location evidence="1">Cell membrane</location>
        <topology evidence="1">Multi-pass membrane protein</topology>
    </subcellularLocation>
</comment>
<evidence type="ECO:0000256" key="5">
    <source>
        <dbReference type="ARBA" id="ARBA00022989"/>
    </source>
</evidence>
<dbReference type="PANTHER" id="PTHR33406:SF6">
    <property type="entry name" value="MEMBRANE PROTEIN YDGH-RELATED"/>
    <property type="match status" value="1"/>
</dbReference>
<keyword evidence="4 7" id="KW-0812">Transmembrane</keyword>
<dbReference type="InterPro" id="IPR023908">
    <property type="entry name" value="xxxLxxG_rpt"/>
</dbReference>
<evidence type="ECO:0000256" key="2">
    <source>
        <dbReference type="ARBA" id="ARBA00010157"/>
    </source>
</evidence>
<dbReference type="EMBL" id="JBGQPK010000084">
    <property type="protein sequence ID" value="MFL2030331.1"/>
    <property type="molecule type" value="Genomic_DNA"/>
</dbReference>
<feature type="transmembrane region" description="Helical" evidence="7">
    <location>
        <begin position="529"/>
        <end position="548"/>
    </location>
</feature>
<dbReference type="Gene3D" id="1.20.1640.10">
    <property type="entry name" value="Multidrug efflux transporter AcrB transmembrane domain"/>
    <property type="match status" value="1"/>
</dbReference>
<dbReference type="PANTHER" id="PTHR33406">
    <property type="entry name" value="MEMBRANE PROTEIN MJ1562-RELATED"/>
    <property type="match status" value="1"/>
</dbReference>
<dbReference type="Pfam" id="PF03176">
    <property type="entry name" value="MMPL"/>
    <property type="match status" value="1"/>
</dbReference>
<feature type="transmembrane region" description="Helical" evidence="7">
    <location>
        <begin position="568"/>
        <end position="594"/>
    </location>
</feature>
<dbReference type="NCBIfam" id="TIGR03057">
    <property type="entry name" value="xxxLxxG_by_4"/>
    <property type="match status" value="2"/>
</dbReference>
<organism evidence="9 10">
    <name type="scientific">Loigolactobacillus zhaoyuanensis</name>
    <dbReference type="NCBI Taxonomy" id="2486017"/>
    <lineage>
        <taxon>Bacteria</taxon>
        <taxon>Bacillati</taxon>
        <taxon>Bacillota</taxon>
        <taxon>Bacilli</taxon>
        <taxon>Lactobacillales</taxon>
        <taxon>Lactobacillaceae</taxon>
        <taxon>Loigolactobacillus</taxon>
    </lineage>
</organism>
<evidence type="ECO:0000256" key="4">
    <source>
        <dbReference type="ARBA" id="ARBA00022692"/>
    </source>
</evidence>
<feature type="transmembrane region" description="Helical" evidence="7">
    <location>
        <begin position="497"/>
        <end position="517"/>
    </location>
</feature>
<dbReference type="InterPro" id="IPR004869">
    <property type="entry name" value="MMPL_dom"/>
</dbReference>
<name>A0ABW8UEQ6_9LACO</name>
<dbReference type="Gene3D" id="1.10.287.950">
    <property type="entry name" value="Methyl-accepting chemotaxis protein"/>
    <property type="match status" value="1"/>
</dbReference>